<evidence type="ECO:0000256" key="6">
    <source>
        <dbReference type="RuleBase" id="RU361228"/>
    </source>
</evidence>
<evidence type="ECO:0000256" key="5">
    <source>
        <dbReference type="ARBA" id="ARBA00047597"/>
    </source>
</evidence>
<comment type="caution">
    <text evidence="7">The sequence shown here is derived from an EMBL/GenBank/DDBJ whole genome shotgun (WGS) entry which is preliminary data.</text>
</comment>
<evidence type="ECO:0000256" key="1">
    <source>
        <dbReference type="ARBA" id="ARBA00009558"/>
    </source>
</evidence>
<evidence type="ECO:0000256" key="2">
    <source>
        <dbReference type="ARBA" id="ARBA00022676"/>
    </source>
</evidence>
<dbReference type="Proteomes" id="UP000663823">
    <property type="component" value="Unassembled WGS sequence"/>
</dbReference>
<evidence type="ECO:0000313" key="8">
    <source>
        <dbReference type="EMBL" id="CAF4100474.1"/>
    </source>
</evidence>
<comment type="catalytic activity">
    <reaction evidence="5 6">
        <text>L-arginyl-[protein] + NAD(+) = N(omega)-(ADP-D-ribosyl)-L-arginyl-[protein] + nicotinamide + H(+)</text>
        <dbReference type="Rhea" id="RHEA:19149"/>
        <dbReference type="Rhea" id="RHEA-COMP:10532"/>
        <dbReference type="Rhea" id="RHEA-COMP:15087"/>
        <dbReference type="ChEBI" id="CHEBI:15378"/>
        <dbReference type="ChEBI" id="CHEBI:17154"/>
        <dbReference type="ChEBI" id="CHEBI:29965"/>
        <dbReference type="ChEBI" id="CHEBI:57540"/>
        <dbReference type="ChEBI" id="CHEBI:142554"/>
        <dbReference type="EC" id="2.4.2.31"/>
    </reaction>
</comment>
<gene>
    <name evidence="8" type="ORF">OTI717_LOCUS34105</name>
    <name evidence="7" type="ORF">RFH988_LOCUS8462</name>
</gene>
<keyword evidence="3 6" id="KW-0808">Transferase</keyword>
<dbReference type="Proteomes" id="UP000663882">
    <property type="component" value="Unassembled WGS sequence"/>
</dbReference>
<dbReference type="OrthoDB" id="10060643at2759"/>
<organism evidence="7 9">
    <name type="scientific">Rotaria sordida</name>
    <dbReference type="NCBI Taxonomy" id="392033"/>
    <lineage>
        <taxon>Eukaryota</taxon>
        <taxon>Metazoa</taxon>
        <taxon>Spiralia</taxon>
        <taxon>Gnathifera</taxon>
        <taxon>Rotifera</taxon>
        <taxon>Eurotatoria</taxon>
        <taxon>Bdelloidea</taxon>
        <taxon>Philodinida</taxon>
        <taxon>Philodinidae</taxon>
        <taxon>Rotaria</taxon>
    </lineage>
</organism>
<dbReference type="EMBL" id="CAJOAX010011814">
    <property type="protein sequence ID" value="CAF4100474.1"/>
    <property type="molecule type" value="Genomic_DNA"/>
</dbReference>
<evidence type="ECO:0000313" key="9">
    <source>
        <dbReference type="Proteomes" id="UP000663882"/>
    </source>
</evidence>
<dbReference type="EC" id="2.4.2.31" evidence="6"/>
<dbReference type="Gene3D" id="3.90.176.10">
    <property type="entry name" value="Toxin ADP-ribosyltransferase, Chain A, domain 1"/>
    <property type="match status" value="1"/>
</dbReference>
<proteinExistence type="inferred from homology"/>
<dbReference type="InterPro" id="IPR000768">
    <property type="entry name" value="ART"/>
</dbReference>
<dbReference type="AlphaFoldDB" id="A0A813YXQ2"/>
<comment type="similarity">
    <text evidence="1 6">Belongs to the Arg-specific ADP-ribosyltransferase family.</text>
</comment>
<dbReference type="EMBL" id="CAJNOO010000287">
    <property type="protein sequence ID" value="CAF0890676.1"/>
    <property type="molecule type" value="Genomic_DNA"/>
</dbReference>
<evidence type="ECO:0000313" key="7">
    <source>
        <dbReference type="EMBL" id="CAF0890676.1"/>
    </source>
</evidence>
<dbReference type="PROSITE" id="PS51996">
    <property type="entry name" value="TR_MART"/>
    <property type="match status" value="1"/>
</dbReference>
<evidence type="ECO:0000256" key="4">
    <source>
        <dbReference type="ARBA" id="ARBA00022695"/>
    </source>
</evidence>
<keyword evidence="4" id="KW-0548">Nucleotidyltransferase</keyword>
<name>A0A813YXQ2_9BILA</name>
<accession>A0A813YXQ2</accession>
<keyword evidence="6" id="KW-0521">NADP</keyword>
<dbReference type="Pfam" id="PF01129">
    <property type="entry name" value="ART"/>
    <property type="match status" value="1"/>
</dbReference>
<evidence type="ECO:0000256" key="3">
    <source>
        <dbReference type="ARBA" id="ARBA00022679"/>
    </source>
</evidence>
<reference evidence="7" key="1">
    <citation type="submission" date="2021-02" db="EMBL/GenBank/DDBJ databases">
        <authorList>
            <person name="Nowell W R."/>
        </authorList>
    </citation>
    <scope>NUCLEOTIDE SEQUENCE</scope>
</reference>
<keyword evidence="2 6" id="KW-0328">Glycosyltransferase</keyword>
<sequence length="163" mass="18819">MGFFVRDLHKQITEMYKQQSNQQKPMTIYRGQVVSSDEFDKLRKSKGGLISFNYFLSTSTNIDISKQFARSSPENKLNPVLFEIYIDPKISSVPFASIDSISVFEGENEILFSMHTIFRIVKVQDIQDEYLLVNLHLTDENDPALMKLTDHFRKEIGDGDSLE</sequence>
<dbReference type="GO" id="GO:0016779">
    <property type="term" value="F:nucleotidyltransferase activity"/>
    <property type="evidence" value="ECO:0007669"/>
    <property type="project" value="UniProtKB-KW"/>
</dbReference>
<dbReference type="SUPFAM" id="SSF56399">
    <property type="entry name" value="ADP-ribosylation"/>
    <property type="match status" value="1"/>
</dbReference>
<keyword evidence="6" id="KW-0520">NAD</keyword>
<protein>
    <recommendedName>
        <fullName evidence="6">NAD(P)(+)--arginine ADP-ribosyltransferase</fullName>
        <ecNumber evidence="6">2.4.2.31</ecNumber>
    </recommendedName>
    <alternativeName>
        <fullName evidence="6">Mono(ADP-ribosyl)transferase</fullName>
    </alternativeName>
</protein>
<dbReference type="GO" id="GO:0106274">
    <property type="term" value="F:NAD+-protein-arginine ADP-ribosyltransferase activity"/>
    <property type="evidence" value="ECO:0007669"/>
    <property type="project" value="UniProtKB-EC"/>
</dbReference>